<dbReference type="AlphaFoldDB" id="A0A0R2PAC8"/>
<evidence type="ECO:0000259" key="9">
    <source>
        <dbReference type="Pfam" id="PF02878"/>
    </source>
</evidence>
<evidence type="ECO:0000259" key="11">
    <source>
        <dbReference type="Pfam" id="PF02880"/>
    </source>
</evidence>
<feature type="domain" description="Alpha-D-phosphohexomutase alpha/beta/alpha" evidence="10">
    <location>
        <begin position="157"/>
        <end position="255"/>
    </location>
</feature>
<dbReference type="PANTHER" id="PTHR45745:SF1">
    <property type="entry name" value="PHOSPHOGLUCOMUTASE 2B-RELATED"/>
    <property type="match status" value="1"/>
</dbReference>
<gene>
    <name evidence="12" type="ORF">ABR64_00970</name>
</gene>
<dbReference type="InterPro" id="IPR005843">
    <property type="entry name" value="A-D-PHexomutase_C"/>
</dbReference>
<feature type="non-terminal residue" evidence="12">
    <location>
        <position position="1"/>
    </location>
</feature>
<dbReference type="PROSITE" id="PS00710">
    <property type="entry name" value="PGM_PMM"/>
    <property type="match status" value="1"/>
</dbReference>
<dbReference type="InterPro" id="IPR016055">
    <property type="entry name" value="A-D-PHexomutase_a/b/a-I/II/III"/>
</dbReference>
<protein>
    <submittedName>
        <fullName evidence="12">Phosphomannomutase</fullName>
    </submittedName>
</protein>
<keyword evidence="5 7" id="KW-0460">Magnesium</keyword>
<name>A0A0R2PAC8_9ACTN</name>
<comment type="cofactor">
    <cofactor evidence="1">
        <name>Mg(2+)</name>
        <dbReference type="ChEBI" id="CHEBI:18420"/>
    </cofactor>
</comment>
<evidence type="ECO:0000256" key="5">
    <source>
        <dbReference type="ARBA" id="ARBA00022842"/>
    </source>
</evidence>
<comment type="similarity">
    <text evidence="2 7">Belongs to the phosphohexose mutase family.</text>
</comment>
<sequence>GKLGPGPSRMNRAVVTKTAAGLVTYMHKHNLSSVVIGRDARYGSKDFAQDTAEIMQGAGMKVYSLPGALPTPVLAYAVRELKCDVGIMVTASHNPPEDNGYKVYLGGVVDQIRYEGSQIISPADTQISEYISQVPDLNTLKRSSGAEVLDNAIVDSYVKATAKLATSNSDLKVVYSAMHGVGKETLEQVFAAANFAPPILVSEQAEPDPDFPTVKFPNPEEPGAIDLSIKKAIKVSADLVIANDPDADRCAVAIADRGGNWRMLRGDEVGALLGEYLARTAKNKSATLANSIVSSSILSKIAKAYQLPFAETLTGFKWIAKIENLHFGYEEALGYAVDSNSVNDKDGISAALMIVQIATDLKRESKTLNDLLDEIWSKYGYHGTKQISVRVNTLEEISKILGRFRNSTPQSIAGYRVSGFDDLEKPTSDLPPTNGVRIFLEPNIRIIVRPSGTEPKIKCYIEVVSDSQEMAEEIIARLDSELRTFLAS</sequence>
<accession>A0A0R2PAC8</accession>
<feature type="domain" description="Alpha-D-phosphohexomutase alpha/beta/alpha" evidence="9">
    <location>
        <begin position="9"/>
        <end position="106"/>
    </location>
</feature>
<dbReference type="InterPro" id="IPR005845">
    <property type="entry name" value="A-D-PHexomutase_a/b/a-II"/>
</dbReference>
<dbReference type="Pfam" id="PF02879">
    <property type="entry name" value="PGM_PMM_II"/>
    <property type="match status" value="1"/>
</dbReference>
<evidence type="ECO:0000256" key="4">
    <source>
        <dbReference type="ARBA" id="ARBA00022723"/>
    </source>
</evidence>
<comment type="caution">
    <text evidence="12">The sequence shown here is derived from an EMBL/GenBank/DDBJ whole genome shotgun (WGS) entry which is preliminary data.</text>
</comment>
<dbReference type="SUPFAM" id="SSF53738">
    <property type="entry name" value="Phosphoglucomutase, first 3 domains"/>
    <property type="match status" value="3"/>
</dbReference>
<dbReference type="GO" id="GO:0000287">
    <property type="term" value="F:magnesium ion binding"/>
    <property type="evidence" value="ECO:0007669"/>
    <property type="project" value="InterPro"/>
</dbReference>
<keyword evidence="6" id="KW-0413">Isomerase</keyword>
<dbReference type="Gene3D" id="3.30.310.50">
    <property type="entry name" value="Alpha-D-phosphohexomutase, C-terminal domain"/>
    <property type="match status" value="1"/>
</dbReference>
<feature type="domain" description="Alpha-D-phosphohexomutase C-terminal" evidence="8">
    <location>
        <begin position="426"/>
        <end position="470"/>
    </location>
</feature>
<keyword evidence="3" id="KW-0597">Phosphoprotein</keyword>
<proteinExistence type="inferred from homology"/>
<evidence type="ECO:0000313" key="13">
    <source>
        <dbReference type="Proteomes" id="UP000053349"/>
    </source>
</evidence>
<dbReference type="Pfam" id="PF02880">
    <property type="entry name" value="PGM_PMM_III"/>
    <property type="match status" value="1"/>
</dbReference>
<dbReference type="InterPro" id="IPR005846">
    <property type="entry name" value="A-D-PHexomutase_a/b/a-III"/>
</dbReference>
<dbReference type="InterPro" id="IPR005841">
    <property type="entry name" value="Alpha-D-phosphohexomutase_SF"/>
</dbReference>
<evidence type="ECO:0000313" key="12">
    <source>
        <dbReference type="EMBL" id="KRO32947.1"/>
    </source>
</evidence>
<evidence type="ECO:0000259" key="10">
    <source>
        <dbReference type="Pfam" id="PF02879"/>
    </source>
</evidence>
<dbReference type="GO" id="GO:0006166">
    <property type="term" value="P:purine ribonucleoside salvage"/>
    <property type="evidence" value="ECO:0007669"/>
    <property type="project" value="TreeGrafter"/>
</dbReference>
<dbReference type="InterPro" id="IPR016066">
    <property type="entry name" value="A-D-PHexomutase_CS"/>
</dbReference>
<dbReference type="SUPFAM" id="SSF55957">
    <property type="entry name" value="Phosphoglucomutase, C-terminal domain"/>
    <property type="match status" value="1"/>
</dbReference>
<dbReference type="CDD" id="cd05799">
    <property type="entry name" value="PGM2"/>
    <property type="match status" value="1"/>
</dbReference>
<evidence type="ECO:0000256" key="6">
    <source>
        <dbReference type="ARBA" id="ARBA00023235"/>
    </source>
</evidence>
<dbReference type="PANTHER" id="PTHR45745">
    <property type="entry name" value="PHOSPHOMANNOMUTASE 45A"/>
    <property type="match status" value="1"/>
</dbReference>
<dbReference type="Proteomes" id="UP000053349">
    <property type="component" value="Unassembled WGS sequence"/>
</dbReference>
<evidence type="ECO:0000259" key="8">
    <source>
        <dbReference type="Pfam" id="PF00408"/>
    </source>
</evidence>
<dbReference type="GO" id="GO:0005975">
    <property type="term" value="P:carbohydrate metabolic process"/>
    <property type="evidence" value="ECO:0007669"/>
    <property type="project" value="InterPro"/>
</dbReference>
<dbReference type="InterPro" id="IPR005844">
    <property type="entry name" value="A-D-PHexomutase_a/b/a-I"/>
</dbReference>
<evidence type="ECO:0000256" key="3">
    <source>
        <dbReference type="ARBA" id="ARBA00022553"/>
    </source>
</evidence>
<organism evidence="12 13">
    <name type="scientific">Actinobacteria bacterium BACL2 MAG-121001-bin67</name>
    <dbReference type="NCBI Taxonomy" id="1655572"/>
    <lineage>
        <taxon>Bacteria</taxon>
        <taxon>Bacillati</taxon>
        <taxon>Actinomycetota</taxon>
        <taxon>Actinomycetes</taxon>
        <taxon>Actinomycetes incertae sedis</taxon>
        <taxon>ac1 cluster</taxon>
    </lineage>
</organism>
<dbReference type="InterPro" id="IPR036900">
    <property type="entry name" value="A-D-PHexomutase_C_sf"/>
</dbReference>
<dbReference type="Pfam" id="PF02878">
    <property type="entry name" value="PGM_PMM_I"/>
    <property type="match status" value="1"/>
</dbReference>
<dbReference type="Gene3D" id="3.40.120.10">
    <property type="entry name" value="Alpha-D-Glucose-1,6-Bisphosphate, subunit A, domain 3"/>
    <property type="match status" value="3"/>
</dbReference>
<feature type="domain" description="Alpha-D-phosphohexomutase alpha/beta/alpha" evidence="11">
    <location>
        <begin position="266"/>
        <end position="379"/>
    </location>
</feature>
<evidence type="ECO:0000256" key="7">
    <source>
        <dbReference type="RuleBase" id="RU004326"/>
    </source>
</evidence>
<evidence type="ECO:0000256" key="1">
    <source>
        <dbReference type="ARBA" id="ARBA00001946"/>
    </source>
</evidence>
<dbReference type="PRINTS" id="PR00509">
    <property type="entry name" value="PGMPMM"/>
</dbReference>
<keyword evidence="4 7" id="KW-0479">Metal-binding</keyword>
<dbReference type="GO" id="GO:0008973">
    <property type="term" value="F:phosphopentomutase activity"/>
    <property type="evidence" value="ECO:0007669"/>
    <property type="project" value="TreeGrafter"/>
</dbReference>
<dbReference type="Pfam" id="PF00408">
    <property type="entry name" value="PGM_PMM_IV"/>
    <property type="match status" value="1"/>
</dbReference>
<dbReference type="EMBL" id="LIAW01000032">
    <property type="protein sequence ID" value="KRO32947.1"/>
    <property type="molecule type" value="Genomic_DNA"/>
</dbReference>
<reference evidence="12 13" key="1">
    <citation type="submission" date="2015-10" db="EMBL/GenBank/DDBJ databases">
        <title>Metagenome-Assembled Genomes uncover a global brackish microbiome.</title>
        <authorList>
            <person name="Hugerth L.W."/>
            <person name="Larsson J."/>
            <person name="Alneberg J."/>
            <person name="Lindh M.V."/>
            <person name="Legrand C."/>
            <person name="Pinhassi J."/>
            <person name="Andersson A.F."/>
        </authorList>
    </citation>
    <scope>NUCLEOTIDE SEQUENCE [LARGE SCALE GENOMIC DNA]</scope>
    <source>
        <strain evidence="12">BACL2 MAG-121001-bin67</strain>
    </source>
</reference>
<evidence type="ECO:0000256" key="2">
    <source>
        <dbReference type="ARBA" id="ARBA00010231"/>
    </source>
</evidence>